<gene>
    <name evidence="7" type="ORF">LZC94_39715</name>
</gene>
<dbReference type="SMART" id="SM00822">
    <property type="entry name" value="PKS_KR"/>
    <property type="match status" value="1"/>
</dbReference>
<dbReference type="Pfam" id="PF00698">
    <property type="entry name" value="Acyl_transf_1"/>
    <property type="match status" value="1"/>
</dbReference>
<keyword evidence="2" id="KW-0597">Phosphoprotein</keyword>
<dbReference type="InterPro" id="IPR036736">
    <property type="entry name" value="ACP-like_sf"/>
</dbReference>
<feature type="domain" description="Carrier" evidence="5">
    <location>
        <begin position="1392"/>
        <end position="1467"/>
    </location>
</feature>
<dbReference type="RefSeq" id="WP_394823561.1">
    <property type="nucleotide sequence ID" value="NZ_CP089984.1"/>
</dbReference>
<dbReference type="Proteomes" id="UP001370348">
    <property type="component" value="Chromosome"/>
</dbReference>
<dbReference type="Pfam" id="PF16197">
    <property type="entry name" value="KAsynt_C_assoc"/>
    <property type="match status" value="1"/>
</dbReference>
<evidence type="ECO:0000313" key="7">
    <source>
        <dbReference type="EMBL" id="WXB13945.1"/>
    </source>
</evidence>
<evidence type="ECO:0000256" key="3">
    <source>
        <dbReference type="ARBA" id="ARBA00022679"/>
    </source>
</evidence>
<dbReference type="SMART" id="SM00825">
    <property type="entry name" value="PKS_KS"/>
    <property type="match status" value="1"/>
</dbReference>
<keyword evidence="1" id="KW-0596">Phosphopantetheine</keyword>
<dbReference type="Pfam" id="PF08659">
    <property type="entry name" value="KR"/>
    <property type="match status" value="1"/>
</dbReference>
<dbReference type="Pfam" id="PF00550">
    <property type="entry name" value="PP-binding"/>
    <property type="match status" value="1"/>
</dbReference>
<dbReference type="InterPro" id="IPR016035">
    <property type="entry name" value="Acyl_Trfase/lysoPLipase"/>
</dbReference>
<feature type="region of interest" description="Disordered" evidence="4">
    <location>
        <begin position="1473"/>
        <end position="1494"/>
    </location>
</feature>
<keyword evidence="3" id="KW-0808">Transferase</keyword>
<dbReference type="InterPro" id="IPR001227">
    <property type="entry name" value="Ac_transferase_dom_sf"/>
</dbReference>
<dbReference type="SUPFAM" id="SSF47336">
    <property type="entry name" value="ACP-like"/>
    <property type="match status" value="1"/>
</dbReference>
<organism evidence="7 8">
    <name type="scientific">Pendulispora albinea</name>
    <dbReference type="NCBI Taxonomy" id="2741071"/>
    <lineage>
        <taxon>Bacteria</taxon>
        <taxon>Pseudomonadati</taxon>
        <taxon>Myxococcota</taxon>
        <taxon>Myxococcia</taxon>
        <taxon>Myxococcales</taxon>
        <taxon>Sorangiineae</taxon>
        <taxon>Pendulisporaceae</taxon>
        <taxon>Pendulispora</taxon>
    </lineage>
</organism>
<dbReference type="Gene3D" id="3.30.70.250">
    <property type="entry name" value="Malonyl-CoA ACP transacylase, ACP-binding"/>
    <property type="match status" value="1"/>
</dbReference>
<dbReference type="InterPro" id="IPR057326">
    <property type="entry name" value="KR_dom"/>
</dbReference>
<dbReference type="PROSITE" id="PS52004">
    <property type="entry name" value="KS3_2"/>
    <property type="match status" value="1"/>
</dbReference>
<dbReference type="InterPro" id="IPR050091">
    <property type="entry name" value="PKS_NRPS_Biosynth_Enz"/>
</dbReference>
<dbReference type="InterPro" id="IPR036291">
    <property type="entry name" value="NAD(P)-bd_dom_sf"/>
</dbReference>
<dbReference type="Gene3D" id="3.40.47.10">
    <property type="match status" value="1"/>
</dbReference>
<sequence length="1494" mass="159417">MSADDPSASDFAVAVVGMAGRFPGASDVDAFWRNLREGKESITFFSDDELLARGVRPATMAAPGFVKASAVLDDIARFDAALFGYPPREAELLDPQHRILLECGWAALEHAGYDSTRYPGSIGVFAGTSISSYLLFNLMTYPEMASSGDEFSLMVANDKDFAATRLAYHLNLRGPGVDVQTGCSTSLVAVHLACQTLLGFQCDMALAGGVSVHVPQRAGYLHQEGGITSPDGHCRAFDERGRGTIFGSGVGLVVLKRLEDALAERDTIYAVIKGSAINNDGAVKVGFTAPGVAGQAEVIARAHAMAGVSPDTIGYVEAHGTATQLGDPVEVAALTQAFAAGTRRGQFCALGSAKTNIGHLDTAAGIAGLIKTIQALRHRELPPSLHFERPNPQIDFASSPFYVNTALAPWPEGPAPRRAGVSSFGIGGTNAHVVLEQAPSVRARGGARPWQILPLSAKTETALDALTAALSAHLGEQSAPLREPPAPLREPAAQELADVAFTLQQGRRALERRRFVVARDRSEAIRGLNDPDARSTLTAVRPTRTPSLAFMFAGSDAVHSNMGRGLYASEPAFRHHVDRCSAIVERLLGVDLRDLMYPSTSGEEDAARRLMRPSLGQSALFAVQSATAELWRARGIRPEAVIGHSVGEYAAAWASGVVSLEDVVSLVVRRGQLFEHLPQGSMLGVPLSEDEARAMAGDRLCVAAINGPGHTVLAGSTEAVEAMMADLERREIEFRHIQVNVAFHSRLVEPVLERFHELAAAVAWSPPAMLCVSTVTGTWLTPAEATDPAYWVRHLRNTVRFADGVQLLLEDPHRLLLEVGPGRTLTALAKLTARGPRARTVLASMRHPLDQADDEEIFARATGKLWLAGFDLDWSAVHEGESPGRVPLPTYPFEGRKHWIAPQEPSLALRRTGRPDKHPNVSDWFYQPSWQHRRLAPPSRTEREAPARKWMVLLDQRGLGERLAERLAAAGCVVVRAEHASDIQTLPEALSGVVDLRAVAPVGSDDFEAAQREAGDRVRLARLLGERSPASMQLVVVGHRAVGVGGGDAIAPARAAAMAVCNVLPQEIAGLACRYVDVELLEDGPALARLADALACEIESGSEPVVALRAGHRWVQGYVPFPLPRDAAAGRSLRHGGVYLITGGTGKVGLHVAHYLARKVGAKLVLVARRPLRDAVSALELAGAEVVVERADVGDATQMRAIVEGTLARFGALHGVVHAAGVAGEAAIHLASDLEAAHFAAQFQAKVRGTETLDRVLSGRELDFRLLVSSNAAVLGGVGLAAYAAANAYLDAFAMARTERPDERWISANWDAWPAPEGERLLQTRLDRFAMTAEESEDALERVLVAAPPGQIVIATGDLDARRAESAPCAAPGAAAEEGASAGPDLETVFAPAGNDLERSIARAWQQVLGVERIGVDDNFFDLGGNSLSWLKVVGHLKEELGVDVPLTSVFEAPSVAALAVLLGRAHPISATYEDSHARGTARRERRPKDRGSP</sequence>
<protein>
    <submittedName>
        <fullName evidence="7">SDR family NAD(P)-dependent oxidoreductase</fullName>
    </submittedName>
</protein>
<evidence type="ECO:0000313" key="8">
    <source>
        <dbReference type="Proteomes" id="UP001370348"/>
    </source>
</evidence>
<evidence type="ECO:0000256" key="1">
    <source>
        <dbReference type="ARBA" id="ARBA00022450"/>
    </source>
</evidence>
<dbReference type="PANTHER" id="PTHR43775">
    <property type="entry name" value="FATTY ACID SYNTHASE"/>
    <property type="match status" value="1"/>
</dbReference>
<dbReference type="Pfam" id="PF02801">
    <property type="entry name" value="Ketoacyl-synt_C"/>
    <property type="match status" value="1"/>
</dbReference>
<name>A0ABZ2LUC7_9BACT</name>
<dbReference type="SUPFAM" id="SSF51735">
    <property type="entry name" value="NAD(P)-binding Rossmann-fold domains"/>
    <property type="match status" value="2"/>
</dbReference>
<dbReference type="PANTHER" id="PTHR43775:SF37">
    <property type="entry name" value="SI:DKEY-61P9.11"/>
    <property type="match status" value="1"/>
</dbReference>
<dbReference type="InterPro" id="IPR020806">
    <property type="entry name" value="PKS_PP-bd"/>
</dbReference>
<dbReference type="Gene3D" id="3.40.366.10">
    <property type="entry name" value="Malonyl-Coenzyme A Acyl Carrier Protein, domain 2"/>
    <property type="match status" value="1"/>
</dbReference>
<dbReference type="Gene3D" id="3.40.50.720">
    <property type="entry name" value="NAD(P)-binding Rossmann-like Domain"/>
    <property type="match status" value="1"/>
</dbReference>
<reference evidence="7 8" key="1">
    <citation type="submission" date="2021-12" db="EMBL/GenBank/DDBJ databases">
        <title>Discovery of the Pendulisporaceae a myxobacterial family with distinct sporulation behavior and unique specialized metabolism.</title>
        <authorList>
            <person name="Garcia R."/>
            <person name="Popoff A."/>
            <person name="Bader C.D."/>
            <person name="Loehr J."/>
            <person name="Walesch S."/>
            <person name="Walt C."/>
            <person name="Boldt J."/>
            <person name="Bunk B."/>
            <person name="Haeckl F.J.F.P.J."/>
            <person name="Gunesch A.P."/>
            <person name="Birkelbach J."/>
            <person name="Nuebel U."/>
            <person name="Pietschmann T."/>
            <person name="Bach T."/>
            <person name="Mueller R."/>
        </authorList>
    </citation>
    <scope>NUCLEOTIDE SEQUENCE [LARGE SCALE GENOMIC DNA]</scope>
    <source>
        <strain evidence="7 8">MSr11954</strain>
    </source>
</reference>
<dbReference type="SUPFAM" id="SSF55048">
    <property type="entry name" value="Probable ACP-binding domain of malonyl-CoA ACP transacylase"/>
    <property type="match status" value="1"/>
</dbReference>
<dbReference type="InterPro" id="IPR014031">
    <property type="entry name" value="Ketoacyl_synth_C"/>
</dbReference>
<dbReference type="InterPro" id="IPR020841">
    <property type="entry name" value="PKS_Beta-ketoAc_synthase_dom"/>
</dbReference>
<evidence type="ECO:0000259" key="6">
    <source>
        <dbReference type="PROSITE" id="PS52004"/>
    </source>
</evidence>
<evidence type="ECO:0000256" key="4">
    <source>
        <dbReference type="SAM" id="MobiDB-lite"/>
    </source>
</evidence>
<dbReference type="SMART" id="SM00823">
    <property type="entry name" value="PKS_PP"/>
    <property type="match status" value="1"/>
</dbReference>
<dbReference type="SUPFAM" id="SSF52151">
    <property type="entry name" value="FabD/lysophospholipase-like"/>
    <property type="match status" value="1"/>
</dbReference>
<feature type="domain" description="Ketosynthase family 3 (KS3)" evidence="6">
    <location>
        <begin position="10"/>
        <end position="437"/>
    </location>
</feature>
<accession>A0ABZ2LUC7</accession>
<dbReference type="SUPFAM" id="SSF53901">
    <property type="entry name" value="Thiolase-like"/>
    <property type="match status" value="1"/>
</dbReference>
<dbReference type="PROSITE" id="PS50075">
    <property type="entry name" value="CARRIER"/>
    <property type="match status" value="1"/>
</dbReference>
<dbReference type="Gene3D" id="3.30.70.3290">
    <property type="match status" value="1"/>
</dbReference>
<evidence type="ECO:0000256" key="2">
    <source>
        <dbReference type="ARBA" id="ARBA00022553"/>
    </source>
</evidence>
<dbReference type="SMART" id="SM00827">
    <property type="entry name" value="PKS_AT"/>
    <property type="match status" value="1"/>
</dbReference>
<dbReference type="EMBL" id="CP089984">
    <property type="protein sequence ID" value="WXB13945.1"/>
    <property type="molecule type" value="Genomic_DNA"/>
</dbReference>
<proteinExistence type="predicted"/>
<dbReference type="InterPro" id="IPR032821">
    <property type="entry name" value="PKS_assoc"/>
</dbReference>
<dbReference type="InterPro" id="IPR013968">
    <property type="entry name" value="PKS_KR"/>
</dbReference>
<dbReference type="InterPro" id="IPR014030">
    <property type="entry name" value="Ketoacyl_synth_N"/>
</dbReference>
<evidence type="ECO:0000259" key="5">
    <source>
        <dbReference type="PROSITE" id="PS50075"/>
    </source>
</evidence>
<dbReference type="CDD" id="cd00833">
    <property type="entry name" value="PKS"/>
    <property type="match status" value="1"/>
</dbReference>
<dbReference type="InterPro" id="IPR016036">
    <property type="entry name" value="Malonyl_transacylase_ACP-bd"/>
</dbReference>
<dbReference type="InterPro" id="IPR029058">
    <property type="entry name" value="AB_hydrolase_fold"/>
</dbReference>
<keyword evidence="8" id="KW-1185">Reference proteome</keyword>
<dbReference type="InterPro" id="IPR014043">
    <property type="entry name" value="Acyl_transferase_dom"/>
</dbReference>
<dbReference type="Gene3D" id="3.40.50.1820">
    <property type="entry name" value="alpha/beta hydrolase"/>
    <property type="match status" value="1"/>
</dbReference>
<dbReference type="Pfam" id="PF00109">
    <property type="entry name" value="ketoacyl-synt"/>
    <property type="match status" value="1"/>
</dbReference>
<dbReference type="InterPro" id="IPR009081">
    <property type="entry name" value="PP-bd_ACP"/>
</dbReference>
<dbReference type="InterPro" id="IPR016039">
    <property type="entry name" value="Thiolase-like"/>
</dbReference>